<dbReference type="PANTHER" id="PTHR10900:SF77">
    <property type="entry name" value="FI19380P1"/>
    <property type="match status" value="1"/>
</dbReference>
<gene>
    <name evidence="3" type="ORF">GCM10023144_24690</name>
</gene>
<comment type="caution">
    <text evidence="3">The sequence shown here is derived from an EMBL/GenBank/DDBJ whole genome shotgun (WGS) entry which is preliminary data.</text>
</comment>
<organism evidence="3 4">
    <name type="scientific">Pigmentiphaga soli</name>
    <dbReference type="NCBI Taxonomy" id="1007095"/>
    <lineage>
        <taxon>Bacteria</taxon>
        <taxon>Pseudomonadati</taxon>
        <taxon>Pseudomonadota</taxon>
        <taxon>Betaproteobacteria</taxon>
        <taxon>Burkholderiales</taxon>
        <taxon>Alcaligenaceae</taxon>
        <taxon>Pigmentiphaga</taxon>
    </lineage>
</organism>
<name>A0ABP8H2A7_9BURK</name>
<dbReference type="Gene3D" id="2.30.180.10">
    <property type="entry name" value="FAS1 domain"/>
    <property type="match status" value="1"/>
</dbReference>
<dbReference type="Pfam" id="PF02469">
    <property type="entry name" value="Fasciclin"/>
    <property type="match status" value="1"/>
</dbReference>
<accession>A0ABP8H2A7</accession>
<dbReference type="SUPFAM" id="SSF82153">
    <property type="entry name" value="FAS1 domain"/>
    <property type="match status" value="1"/>
</dbReference>
<dbReference type="InterPro" id="IPR050904">
    <property type="entry name" value="Adhesion/Biosynth-related"/>
</dbReference>
<feature type="chain" id="PRO_5045631510" evidence="1">
    <location>
        <begin position="24"/>
        <end position="156"/>
    </location>
</feature>
<dbReference type="SMART" id="SM00554">
    <property type="entry name" value="FAS1"/>
    <property type="match status" value="1"/>
</dbReference>
<dbReference type="PROSITE" id="PS50213">
    <property type="entry name" value="FAS1"/>
    <property type="match status" value="1"/>
</dbReference>
<dbReference type="EMBL" id="BAABFO010000010">
    <property type="protein sequence ID" value="GAA4333423.1"/>
    <property type="molecule type" value="Genomic_DNA"/>
</dbReference>
<dbReference type="PANTHER" id="PTHR10900">
    <property type="entry name" value="PERIOSTIN-RELATED"/>
    <property type="match status" value="1"/>
</dbReference>
<protein>
    <submittedName>
        <fullName evidence="3">Fasciclin domain-containing protein</fullName>
    </submittedName>
</protein>
<keyword evidence="4" id="KW-1185">Reference proteome</keyword>
<reference evidence="4" key="1">
    <citation type="journal article" date="2019" name="Int. J. Syst. Evol. Microbiol.">
        <title>The Global Catalogue of Microorganisms (GCM) 10K type strain sequencing project: providing services to taxonomists for standard genome sequencing and annotation.</title>
        <authorList>
            <consortium name="The Broad Institute Genomics Platform"/>
            <consortium name="The Broad Institute Genome Sequencing Center for Infectious Disease"/>
            <person name="Wu L."/>
            <person name="Ma J."/>
        </authorList>
    </citation>
    <scope>NUCLEOTIDE SEQUENCE [LARGE SCALE GENOMIC DNA]</scope>
    <source>
        <strain evidence="4">JCM 17666</strain>
    </source>
</reference>
<feature type="domain" description="FAS1" evidence="2">
    <location>
        <begin position="23"/>
        <end position="153"/>
    </location>
</feature>
<sequence length="156" mass="17041">MNSLSRYLFGAALSVALSASAYSATIIDTAKSAGTLSSFLETLKEVGLEQQLNETGPYTVFAPSDEAFAKMPARVREGLKYDKDWARKVMAMHIVQGKVLIENGQNKDHIKTLAGPELSVKKEKREWSVEGVPILEPDVEVDNGVIHVIDAVLLPQ</sequence>
<evidence type="ECO:0000313" key="4">
    <source>
        <dbReference type="Proteomes" id="UP001501671"/>
    </source>
</evidence>
<feature type="signal peptide" evidence="1">
    <location>
        <begin position="1"/>
        <end position="23"/>
    </location>
</feature>
<dbReference type="InterPro" id="IPR000782">
    <property type="entry name" value="FAS1_domain"/>
</dbReference>
<evidence type="ECO:0000256" key="1">
    <source>
        <dbReference type="SAM" id="SignalP"/>
    </source>
</evidence>
<evidence type="ECO:0000313" key="3">
    <source>
        <dbReference type="EMBL" id="GAA4333423.1"/>
    </source>
</evidence>
<dbReference type="InterPro" id="IPR036378">
    <property type="entry name" value="FAS1_dom_sf"/>
</dbReference>
<dbReference type="Proteomes" id="UP001501671">
    <property type="component" value="Unassembled WGS sequence"/>
</dbReference>
<evidence type="ECO:0000259" key="2">
    <source>
        <dbReference type="PROSITE" id="PS50213"/>
    </source>
</evidence>
<keyword evidence="1" id="KW-0732">Signal</keyword>
<dbReference type="RefSeq" id="WP_345249799.1">
    <property type="nucleotide sequence ID" value="NZ_BAABFO010000010.1"/>
</dbReference>
<proteinExistence type="predicted"/>